<dbReference type="InterPro" id="IPR007044">
    <property type="entry name" value="Cyclodeamin/CycHdrlase"/>
</dbReference>
<organism evidence="3 4">
    <name type="scientific">Kushneria sinocarnis</name>
    <dbReference type="NCBI Taxonomy" id="595502"/>
    <lineage>
        <taxon>Bacteria</taxon>
        <taxon>Pseudomonadati</taxon>
        <taxon>Pseudomonadota</taxon>
        <taxon>Gammaproteobacteria</taxon>
        <taxon>Oceanospirillales</taxon>
        <taxon>Halomonadaceae</taxon>
        <taxon>Kushneria</taxon>
    </lineage>
</organism>
<comment type="caution">
    <text evidence="3">The sequence shown here is derived from an EMBL/GenBank/DDBJ whole genome shotgun (WGS) entry which is preliminary data.</text>
</comment>
<dbReference type="EMBL" id="RBIN01000012">
    <property type="protein sequence ID" value="RKQ95719.1"/>
    <property type="molecule type" value="Genomic_DNA"/>
</dbReference>
<gene>
    <name evidence="3" type="ORF">C7446_3234</name>
</gene>
<evidence type="ECO:0000313" key="3">
    <source>
        <dbReference type="EMBL" id="RKQ95719.1"/>
    </source>
</evidence>
<dbReference type="AlphaFoldDB" id="A0A420WSQ8"/>
<protein>
    <submittedName>
        <fullName evidence="3">Formiminotetrahydrofolate cyclodeaminase</fullName>
    </submittedName>
</protein>
<evidence type="ECO:0000256" key="1">
    <source>
        <dbReference type="SAM" id="MobiDB-lite"/>
    </source>
</evidence>
<keyword evidence="4" id="KW-1185">Reference proteome</keyword>
<evidence type="ECO:0000313" key="4">
    <source>
        <dbReference type="Proteomes" id="UP000281975"/>
    </source>
</evidence>
<dbReference type="SUPFAM" id="SSF101262">
    <property type="entry name" value="Methenyltetrahydrofolate cyclohydrolase-like"/>
    <property type="match status" value="1"/>
</dbReference>
<dbReference type="OrthoDB" id="7030912at2"/>
<feature type="domain" description="Cyclodeaminase/cyclohydrolase" evidence="2">
    <location>
        <begin position="26"/>
        <end position="192"/>
    </location>
</feature>
<dbReference type="InterPro" id="IPR036178">
    <property type="entry name" value="Formintransfe-cycloase-like_sf"/>
</dbReference>
<dbReference type="RefSeq" id="WP_121174109.1">
    <property type="nucleotide sequence ID" value="NZ_RBIN01000012.1"/>
</dbReference>
<accession>A0A420WSQ8</accession>
<dbReference type="Gene3D" id="1.20.120.680">
    <property type="entry name" value="Formiminotetrahydrofolate cyclodeaminase monomer, up-and-down helical bundle"/>
    <property type="match status" value="1"/>
</dbReference>
<dbReference type="Proteomes" id="UP000281975">
    <property type="component" value="Unassembled WGS sequence"/>
</dbReference>
<dbReference type="GO" id="GO:0003824">
    <property type="term" value="F:catalytic activity"/>
    <property type="evidence" value="ECO:0007669"/>
    <property type="project" value="InterPro"/>
</dbReference>
<evidence type="ECO:0000259" key="2">
    <source>
        <dbReference type="Pfam" id="PF04961"/>
    </source>
</evidence>
<dbReference type="Pfam" id="PF04961">
    <property type="entry name" value="FTCD_C"/>
    <property type="match status" value="1"/>
</dbReference>
<name>A0A420WSQ8_9GAMM</name>
<reference evidence="3 4" key="1">
    <citation type="submission" date="2018-10" db="EMBL/GenBank/DDBJ databases">
        <title>Genomic Encyclopedia of Type Strains, Phase IV (KMG-IV): sequencing the most valuable type-strain genomes for metagenomic binning, comparative biology and taxonomic classification.</title>
        <authorList>
            <person name="Goeker M."/>
        </authorList>
    </citation>
    <scope>NUCLEOTIDE SEQUENCE [LARGE SCALE GENOMIC DNA]</scope>
    <source>
        <strain evidence="3 4">DSM 23229</strain>
    </source>
</reference>
<sequence>MTTSRDDAGNGEQSLWQQPLHAFRQHTATQATPGCGAAATVSAEFGLALVLKGLRITQQHGDNERRAALIEWGEQLSAQLAPCADDDVAAFEQFMAATRQPQESEAERESRQQAINAAAERATAIPLRAAECCLEALTLIEEALPLSDDMLGSDARAGALMLHSALSALLLNIDADLPGLRDSRQRARAARQRRDLQRDADTLMVRLGLPGGSTFDSTTRGYSRRRPPSPSRS</sequence>
<proteinExistence type="predicted"/>
<feature type="region of interest" description="Disordered" evidence="1">
    <location>
        <begin position="201"/>
        <end position="233"/>
    </location>
</feature>